<protein>
    <submittedName>
        <fullName evidence="1">22363_t:CDS:1</fullName>
    </submittedName>
</protein>
<name>A0ACA9LYV9_9GLOM</name>
<organism evidence="1 2">
    <name type="scientific">Racocetra persica</name>
    <dbReference type="NCBI Taxonomy" id="160502"/>
    <lineage>
        <taxon>Eukaryota</taxon>
        <taxon>Fungi</taxon>
        <taxon>Fungi incertae sedis</taxon>
        <taxon>Mucoromycota</taxon>
        <taxon>Glomeromycotina</taxon>
        <taxon>Glomeromycetes</taxon>
        <taxon>Diversisporales</taxon>
        <taxon>Gigasporaceae</taxon>
        <taxon>Racocetra</taxon>
    </lineage>
</organism>
<comment type="caution">
    <text evidence="1">The sequence shown here is derived from an EMBL/GenBank/DDBJ whole genome shotgun (WGS) entry which is preliminary data.</text>
</comment>
<dbReference type="EMBL" id="CAJVQC010005568">
    <property type="protein sequence ID" value="CAG8555592.1"/>
    <property type="molecule type" value="Genomic_DNA"/>
</dbReference>
<proteinExistence type="predicted"/>
<dbReference type="Proteomes" id="UP000789920">
    <property type="component" value="Unassembled WGS sequence"/>
</dbReference>
<evidence type="ECO:0000313" key="1">
    <source>
        <dbReference type="EMBL" id="CAG8555592.1"/>
    </source>
</evidence>
<accession>A0ACA9LYV9</accession>
<feature type="non-terminal residue" evidence="1">
    <location>
        <position position="1"/>
    </location>
</feature>
<keyword evidence="2" id="KW-1185">Reference proteome</keyword>
<reference evidence="1" key="1">
    <citation type="submission" date="2021-06" db="EMBL/GenBank/DDBJ databases">
        <authorList>
            <person name="Kallberg Y."/>
            <person name="Tangrot J."/>
            <person name="Rosling A."/>
        </authorList>
    </citation>
    <scope>NUCLEOTIDE SEQUENCE</scope>
    <source>
        <strain evidence="1">MA461A</strain>
    </source>
</reference>
<gene>
    <name evidence="1" type="ORF">RPERSI_LOCUS4143</name>
</gene>
<evidence type="ECO:0000313" key="2">
    <source>
        <dbReference type="Proteomes" id="UP000789920"/>
    </source>
</evidence>
<sequence length="980" mass="112403">NVSDIPLNYELESPDYIEMDDNSNCANQGVVALKYTVEPRADKIITAILKPRLIPNFAAGERTFIVNVLNMYNPSNVLTLKVKSILTLFELKFDRLTHGELVMPTLYHPIPSSDVPCDAWFTIINVSDQDIRFEIGVELKPEVSQFVKVEVLSRYSNSPLVGVVSISGNGSTEVRVRIYPIETIRIPYELSCLTDNKGIIFGNLWVATKQTNDNADQKVAENIPIRGIIAEFSMFSISPNRIRFKTTWSSDSEITDEDYSVSRIPAVPLIIGDSEDTSIQNNSVTITNNSDKIPLFFKVQIEGPMEFSAKDIINITPLDENGYGTVEAGQKLLLRIDFVNSAVAVSEDIKIHIVDLKSLCGQKRTILVSIESDIRENRSKINSTALEAIDFIRNPLAPSLEGIHTYKESSSGLPHITLRGCKRIGGTTEFSGRYELDLGQQDLGSTTIVKKLTLENSTSQQISYRIKTVFESDKNWLNINRFEGTLEALTDDYEQRLDAHTITLSFSTNTRNVHSTYLIIENLSNPSDIKTIRVMMEVVARQNLRRGTSAPLSNNHVFDIYVNGVDISHTWIEMLNLFYGSEYSARSMVIYNRETVPLEFTFQTNLDYDDPTEIVFSTSRITAKLFKTLTVEPESNVRVYIRFRPLPSREVQKSLDNNKQRDPELIETKIIEIYVNCRLVKDYQQTVILKAECKIPSLRVEYEDSEALTGKIYRQDSNCNDDEFTVQFDQEYREIMIKNLLDAPLEYEIVNDTMYFILDVSHASNMVTPRSDHRIIVRPNVKALMKNAESVRREKYIQEYVTVYNRNRPSENYWIPLRISFGYFKNFQLTSGYKASYAFGVLENRAVNFLNDFNRNSQNLSLLGTCNDEDFKKKMLDLEFQYFYIVDQLVYYSTIKTGENWFQLASLLFGIVLRDQVFRNYGPAYLKKPDDGTDKVWPPHLAKWISPLNYFISFFPYRNPMLETLKDLHKNLIILPTFTN</sequence>